<evidence type="ECO:0000313" key="4">
    <source>
        <dbReference type="EMBL" id="SES72512.1"/>
    </source>
</evidence>
<dbReference type="STRING" id="349064.SAMN05660429_00346"/>
<organism evidence="4 5">
    <name type="scientific">Thalassotalea agarivorans</name>
    <name type="common">Thalassomonas agarivorans</name>
    <dbReference type="NCBI Taxonomy" id="349064"/>
    <lineage>
        <taxon>Bacteria</taxon>
        <taxon>Pseudomonadati</taxon>
        <taxon>Pseudomonadota</taxon>
        <taxon>Gammaproteobacteria</taxon>
        <taxon>Alteromonadales</taxon>
        <taxon>Colwelliaceae</taxon>
        <taxon>Thalassotalea</taxon>
    </lineage>
</organism>
<dbReference type="Pfam" id="PF13511">
    <property type="entry name" value="DUF4124"/>
    <property type="match status" value="1"/>
</dbReference>
<keyword evidence="5" id="KW-1185">Reference proteome</keyword>
<feature type="domain" description="DUF4124" evidence="3">
    <location>
        <begin position="10"/>
        <end position="64"/>
    </location>
</feature>
<name>A0A1H9YTV2_THASX</name>
<evidence type="ECO:0000259" key="3">
    <source>
        <dbReference type="Pfam" id="PF13511"/>
    </source>
</evidence>
<protein>
    <recommendedName>
        <fullName evidence="3">DUF4124 domain-containing protein</fullName>
    </recommendedName>
</protein>
<dbReference type="RefSeq" id="WP_093327158.1">
    <property type="nucleotide sequence ID" value="NZ_AP027363.1"/>
</dbReference>
<reference evidence="4 5" key="1">
    <citation type="submission" date="2016-10" db="EMBL/GenBank/DDBJ databases">
        <authorList>
            <person name="de Groot N.N."/>
        </authorList>
    </citation>
    <scope>NUCLEOTIDE SEQUENCE [LARGE SCALE GENOMIC DNA]</scope>
    <source>
        <strain evidence="4 5">DSM 19706</strain>
    </source>
</reference>
<dbReference type="EMBL" id="FOHK01000001">
    <property type="protein sequence ID" value="SES72512.1"/>
    <property type="molecule type" value="Genomic_DNA"/>
</dbReference>
<sequence length="135" mass="15235">MRLLIIASACALWVSPAFSADKLIYRWVDNNNVVHYSEQQPDHNNYTTIKVADTNSAPKQTQSASELAQEQAKKADENDKAFSKELCETAQTNLKTLTSFDHIRIQEDGKSRTLTPEEVETQIAKNKKQISAYCD</sequence>
<dbReference type="InterPro" id="IPR025392">
    <property type="entry name" value="DUF4124"/>
</dbReference>
<feature type="chain" id="PRO_5011492077" description="DUF4124 domain-containing protein" evidence="2">
    <location>
        <begin position="20"/>
        <end position="135"/>
    </location>
</feature>
<dbReference type="OrthoDB" id="7068596at2"/>
<evidence type="ECO:0000256" key="1">
    <source>
        <dbReference type="SAM" id="MobiDB-lite"/>
    </source>
</evidence>
<gene>
    <name evidence="4" type="ORF">SAMN05660429_00346</name>
</gene>
<dbReference type="Proteomes" id="UP000199308">
    <property type="component" value="Unassembled WGS sequence"/>
</dbReference>
<evidence type="ECO:0000256" key="2">
    <source>
        <dbReference type="SAM" id="SignalP"/>
    </source>
</evidence>
<feature type="compositionally biased region" description="Polar residues" evidence="1">
    <location>
        <begin position="55"/>
        <end position="68"/>
    </location>
</feature>
<keyword evidence="2" id="KW-0732">Signal</keyword>
<accession>A0A1H9YTV2</accession>
<feature type="signal peptide" evidence="2">
    <location>
        <begin position="1"/>
        <end position="19"/>
    </location>
</feature>
<dbReference type="AlphaFoldDB" id="A0A1H9YTV2"/>
<evidence type="ECO:0000313" key="5">
    <source>
        <dbReference type="Proteomes" id="UP000199308"/>
    </source>
</evidence>
<feature type="region of interest" description="Disordered" evidence="1">
    <location>
        <begin position="55"/>
        <end position="79"/>
    </location>
</feature>
<proteinExistence type="predicted"/>